<feature type="transmembrane region" description="Helical" evidence="7">
    <location>
        <begin position="300"/>
        <end position="318"/>
    </location>
</feature>
<comment type="similarity">
    <text evidence="2">Belongs to the chromate ion transporter (CHR) (TC 2.A.51) family.</text>
</comment>
<evidence type="ECO:0000256" key="3">
    <source>
        <dbReference type="ARBA" id="ARBA00022475"/>
    </source>
</evidence>
<feature type="transmembrane region" description="Helical" evidence="7">
    <location>
        <begin position="324"/>
        <end position="348"/>
    </location>
</feature>
<dbReference type="Pfam" id="PF02417">
    <property type="entry name" value="Chromate_transp"/>
    <property type="match status" value="2"/>
</dbReference>
<keyword evidence="5 7" id="KW-1133">Transmembrane helix</keyword>
<feature type="transmembrane region" description="Helical" evidence="7">
    <location>
        <begin position="62"/>
        <end position="85"/>
    </location>
</feature>
<dbReference type="AlphaFoldDB" id="M7NYG8"/>
<evidence type="ECO:0000256" key="7">
    <source>
        <dbReference type="SAM" id="Phobius"/>
    </source>
</evidence>
<proteinExistence type="inferred from homology"/>
<comment type="caution">
    <text evidence="8">The sequence shown here is derived from an EMBL/GenBank/DDBJ whole genome shotgun (WGS) entry which is preliminary data.</text>
</comment>
<dbReference type="PANTHER" id="PTHR33567:SF3">
    <property type="entry name" value="CHROMATE ION TRANSPORTER (EUROFUNG)"/>
    <property type="match status" value="1"/>
</dbReference>
<dbReference type="Proteomes" id="UP000012019">
    <property type="component" value="Unassembled WGS sequence"/>
</dbReference>
<dbReference type="RefSeq" id="WP_009727228.1">
    <property type="nucleotide sequence ID" value="NZ_APHR01000064.1"/>
</dbReference>
<evidence type="ECO:0000256" key="6">
    <source>
        <dbReference type="ARBA" id="ARBA00023136"/>
    </source>
</evidence>
<feature type="transmembrane region" description="Helical" evidence="7">
    <location>
        <begin position="154"/>
        <end position="185"/>
    </location>
</feature>
<feature type="transmembrane region" description="Helical" evidence="7">
    <location>
        <begin position="21"/>
        <end position="42"/>
    </location>
</feature>
<organism evidence="8 9">
    <name type="scientific">Methylophaga lonarensis MPL</name>
    <dbReference type="NCBI Taxonomy" id="1286106"/>
    <lineage>
        <taxon>Bacteria</taxon>
        <taxon>Pseudomonadati</taxon>
        <taxon>Pseudomonadota</taxon>
        <taxon>Gammaproteobacteria</taxon>
        <taxon>Thiotrichales</taxon>
        <taxon>Piscirickettsiaceae</taxon>
        <taxon>Methylophaga</taxon>
    </lineage>
</organism>
<comment type="subcellular location">
    <subcellularLocation>
        <location evidence="1">Cell membrane</location>
        <topology evidence="1">Multi-pass membrane protein</topology>
    </subcellularLocation>
</comment>
<evidence type="ECO:0000256" key="1">
    <source>
        <dbReference type="ARBA" id="ARBA00004651"/>
    </source>
</evidence>
<feature type="transmembrane region" description="Helical" evidence="7">
    <location>
        <begin position="218"/>
        <end position="239"/>
    </location>
</feature>
<feature type="transmembrane region" description="Helical" evidence="7">
    <location>
        <begin position="419"/>
        <end position="438"/>
    </location>
</feature>
<evidence type="ECO:0000313" key="8">
    <source>
        <dbReference type="EMBL" id="EMR12251.1"/>
    </source>
</evidence>
<accession>M7NYG8</accession>
<reference evidence="8 9" key="1">
    <citation type="journal article" date="2013" name="Genome Announc.">
        <title>Draft Genome Sequence of Methylophaga lonarensis MPLT, a Haloalkaliphilic (Non-Methane-Utilizing) Methylotroph.</title>
        <authorList>
            <person name="Shetty S.A."/>
            <person name="Marathe N.P."/>
            <person name="Munot H."/>
            <person name="Antony C.P."/>
            <person name="Dhotre D.P."/>
            <person name="Murrell J.C."/>
            <person name="Shouche Y.S."/>
        </authorList>
    </citation>
    <scope>NUCLEOTIDE SEQUENCE [LARGE SCALE GENOMIC DNA]</scope>
    <source>
        <strain evidence="8 9">MPL</strain>
    </source>
</reference>
<dbReference type="GO" id="GO:0005886">
    <property type="term" value="C:plasma membrane"/>
    <property type="evidence" value="ECO:0007669"/>
    <property type="project" value="UniProtKB-SubCell"/>
</dbReference>
<keyword evidence="3" id="KW-1003">Cell membrane</keyword>
<feature type="transmembrane region" description="Helical" evidence="7">
    <location>
        <begin position="396"/>
        <end position="412"/>
    </location>
</feature>
<dbReference type="InterPro" id="IPR014047">
    <property type="entry name" value="Chr_Tranpt_l_chain"/>
</dbReference>
<evidence type="ECO:0000256" key="5">
    <source>
        <dbReference type="ARBA" id="ARBA00022989"/>
    </source>
</evidence>
<feature type="transmembrane region" description="Helical" evidence="7">
    <location>
        <begin position="92"/>
        <end position="114"/>
    </location>
</feature>
<evidence type="ECO:0000256" key="2">
    <source>
        <dbReference type="ARBA" id="ARBA00005262"/>
    </source>
</evidence>
<dbReference type="NCBIfam" id="TIGR00937">
    <property type="entry name" value="2A51"/>
    <property type="match status" value="1"/>
</dbReference>
<dbReference type="PANTHER" id="PTHR33567">
    <property type="entry name" value="CHROMATE ION TRANSPORTER (EUROFUNG)"/>
    <property type="match status" value="1"/>
</dbReference>
<dbReference type="PATRIC" id="fig|1286106.3.peg.2273"/>
<dbReference type="InterPro" id="IPR003370">
    <property type="entry name" value="Chromate_transpt"/>
</dbReference>
<dbReference type="GO" id="GO:0015109">
    <property type="term" value="F:chromate transmembrane transporter activity"/>
    <property type="evidence" value="ECO:0007669"/>
    <property type="project" value="InterPro"/>
</dbReference>
<dbReference type="PIRSF" id="PIRSF004810">
    <property type="entry name" value="ChrA"/>
    <property type="match status" value="1"/>
</dbReference>
<dbReference type="EMBL" id="APHR01000064">
    <property type="protein sequence ID" value="EMR12251.1"/>
    <property type="molecule type" value="Genomic_DNA"/>
</dbReference>
<name>M7NYG8_9GAMM</name>
<dbReference type="eggNOG" id="COG2059">
    <property type="taxonomic scope" value="Bacteria"/>
</dbReference>
<feature type="transmembrane region" description="Helical" evidence="7">
    <location>
        <begin position="360"/>
        <end position="384"/>
    </location>
</feature>
<sequence length="439" mass="47572">MEINNHKEVLEQSQPVSFREAFWFWLKLGFISFGGPVGQIAIMHTELVDKRRWISEKRFLHALNFCMLLPGPEAMQLATYVGWLLHKTRGAIVAGLLFILPSLLLLILLAWLYLAYSDLPAVAAVLYGIKPAVVAIIFFAAYRIAKKTIKTPPFMVIALLAFVALYLLHIAFPLIILSAALLGFIVGKSQPSAAKAVSVTKAEPTAMGHTRFSWRHSATVLLVGLALWLLPMLSLYLTLGWDHSLTQMGWFFTKAAFLTFGGAYAVLPYVYQGAVSIYGWITPVQMMDGLALGESTPGPLIMIVAFVGFIAGYTEAFWGPDASLTAGVMAAILVSWFTFLPSFVLVLLGGPMIESSYQTAALDAPLSGISAAVVGVVFSLGLFFAEHVLWPEQAAIDWPSALIMLFSLLALIKLRLGIIPVLAISASVGVVLLLAGLAG</sequence>
<protein>
    <submittedName>
        <fullName evidence="8">Chromate transporter</fullName>
    </submittedName>
</protein>
<evidence type="ECO:0000313" key="9">
    <source>
        <dbReference type="Proteomes" id="UP000012019"/>
    </source>
</evidence>
<feature type="transmembrane region" description="Helical" evidence="7">
    <location>
        <begin position="120"/>
        <end position="142"/>
    </location>
</feature>
<gene>
    <name evidence="8" type="ORF">MPL1_11368</name>
</gene>
<dbReference type="OrthoDB" id="8969999at2"/>
<feature type="transmembrane region" description="Helical" evidence="7">
    <location>
        <begin position="251"/>
        <end position="271"/>
    </location>
</feature>
<keyword evidence="6 7" id="KW-0472">Membrane</keyword>
<keyword evidence="9" id="KW-1185">Reference proteome</keyword>
<evidence type="ECO:0000256" key="4">
    <source>
        <dbReference type="ARBA" id="ARBA00022692"/>
    </source>
</evidence>
<dbReference type="STRING" id="1286106.MPL1_11368"/>
<keyword evidence="4 7" id="KW-0812">Transmembrane</keyword>